<comment type="catalytic activity">
    <reaction evidence="8">
        <text>fluoride(in) = fluoride(out)</text>
        <dbReference type="Rhea" id="RHEA:76159"/>
        <dbReference type="ChEBI" id="CHEBI:17051"/>
    </reaction>
    <physiologicalReaction direction="left-to-right" evidence="8">
        <dbReference type="Rhea" id="RHEA:76160"/>
    </physiologicalReaction>
</comment>
<feature type="transmembrane region" description="Helical" evidence="10">
    <location>
        <begin position="505"/>
        <end position="529"/>
    </location>
</feature>
<evidence type="ECO:0000256" key="2">
    <source>
        <dbReference type="ARBA" id="ARBA00004651"/>
    </source>
</evidence>
<feature type="transmembrane region" description="Helical" evidence="10">
    <location>
        <begin position="398"/>
        <end position="416"/>
    </location>
</feature>
<reference evidence="11" key="1">
    <citation type="submission" date="2021-01" db="EMBL/GenBank/DDBJ databases">
        <authorList>
            <person name="Corre E."/>
            <person name="Pelletier E."/>
            <person name="Niang G."/>
            <person name="Scheremetjew M."/>
            <person name="Finn R."/>
            <person name="Kale V."/>
            <person name="Holt S."/>
            <person name="Cochrane G."/>
            <person name="Meng A."/>
            <person name="Brown T."/>
            <person name="Cohen L."/>
        </authorList>
    </citation>
    <scope>NUCLEOTIDE SEQUENCE</scope>
    <source>
        <strain evidence="11">CCMP2084</strain>
    </source>
</reference>
<accession>A0A7S2XWK1</accession>
<dbReference type="GO" id="GO:0005886">
    <property type="term" value="C:plasma membrane"/>
    <property type="evidence" value="ECO:0007669"/>
    <property type="project" value="UniProtKB-SubCell"/>
</dbReference>
<keyword evidence="5 10" id="KW-1133">Transmembrane helix</keyword>
<evidence type="ECO:0000256" key="1">
    <source>
        <dbReference type="ARBA" id="ARBA00002598"/>
    </source>
</evidence>
<evidence type="ECO:0008006" key="12">
    <source>
        <dbReference type="Google" id="ProtNLM"/>
    </source>
</evidence>
<organism evidence="11">
    <name type="scientific">Attheya septentrionalis</name>
    <dbReference type="NCBI Taxonomy" id="420275"/>
    <lineage>
        <taxon>Eukaryota</taxon>
        <taxon>Sar</taxon>
        <taxon>Stramenopiles</taxon>
        <taxon>Ochrophyta</taxon>
        <taxon>Bacillariophyta</taxon>
        <taxon>Coscinodiscophyceae</taxon>
        <taxon>Chaetocerotophycidae</taxon>
        <taxon>Chaetocerotales</taxon>
        <taxon>Attheyaceae</taxon>
        <taxon>Attheya</taxon>
    </lineage>
</organism>
<feature type="compositionally biased region" description="Polar residues" evidence="9">
    <location>
        <begin position="1"/>
        <end position="18"/>
    </location>
</feature>
<evidence type="ECO:0000256" key="8">
    <source>
        <dbReference type="ARBA" id="ARBA00035585"/>
    </source>
</evidence>
<dbReference type="Pfam" id="PF02537">
    <property type="entry name" value="CRCB"/>
    <property type="match status" value="2"/>
</dbReference>
<proteinExistence type="inferred from homology"/>
<dbReference type="PANTHER" id="PTHR28259">
    <property type="entry name" value="FLUORIDE EXPORT PROTEIN 1-RELATED"/>
    <property type="match status" value="1"/>
</dbReference>
<dbReference type="InterPro" id="IPR003691">
    <property type="entry name" value="FluC"/>
</dbReference>
<evidence type="ECO:0000313" key="11">
    <source>
        <dbReference type="EMBL" id="CAD9826802.1"/>
    </source>
</evidence>
<name>A0A7S2XWK1_9STRA</name>
<feature type="transmembrane region" description="Helical" evidence="10">
    <location>
        <begin position="62"/>
        <end position="82"/>
    </location>
</feature>
<keyword evidence="4 10" id="KW-0812">Transmembrane</keyword>
<evidence type="ECO:0000256" key="3">
    <source>
        <dbReference type="ARBA" id="ARBA00022475"/>
    </source>
</evidence>
<evidence type="ECO:0000256" key="6">
    <source>
        <dbReference type="ARBA" id="ARBA00023136"/>
    </source>
</evidence>
<dbReference type="AlphaFoldDB" id="A0A7S2XWK1"/>
<evidence type="ECO:0000256" key="5">
    <source>
        <dbReference type="ARBA" id="ARBA00022989"/>
    </source>
</evidence>
<keyword evidence="6 10" id="KW-0472">Membrane</keyword>
<feature type="transmembrane region" description="Helical" evidence="10">
    <location>
        <begin position="367"/>
        <end position="386"/>
    </location>
</feature>
<dbReference type="PANTHER" id="PTHR28259:SF1">
    <property type="entry name" value="FLUORIDE EXPORT PROTEIN 1-RELATED"/>
    <property type="match status" value="1"/>
</dbReference>
<gene>
    <name evidence="11" type="ORF">ASEP1449_LOCUS18636</name>
</gene>
<comment type="similarity">
    <text evidence="7">Belongs to the fluoride channel Fluc/FEX (TC 1.A.43) family.</text>
</comment>
<comment type="subcellular location">
    <subcellularLocation>
        <location evidence="2">Cell membrane</location>
        <topology evidence="2">Multi-pass membrane protein</topology>
    </subcellularLocation>
</comment>
<dbReference type="GO" id="GO:1903425">
    <property type="term" value="F:fluoride transmembrane transporter activity"/>
    <property type="evidence" value="ECO:0007669"/>
    <property type="project" value="TreeGrafter"/>
</dbReference>
<comment type="function">
    <text evidence="1">Fluoride channel required for the rapid expulsion of cytoplasmic fluoride.</text>
</comment>
<feature type="transmembrane region" description="Helical" evidence="10">
    <location>
        <begin position="428"/>
        <end position="452"/>
    </location>
</feature>
<feature type="region of interest" description="Disordered" evidence="9">
    <location>
        <begin position="1"/>
        <end position="28"/>
    </location>
</feature>
<dbReference type="EMBL" id="HBHQ01027515">
    <property type="protein sequence ID" value="CAD9826802.1"/>
    <property type="molecule type" value="Transcribed_RNA"/>
</dbReference>
<protein>
    <recommendedName>
        <fullName evidence="12">Fluoride ion transporter CrcB</fullName>
    </recommendedName>
</protein>
<feature type="transmembrane region" description="Helical" evidence="10">
    <location>
        <begin position="472"/>
        <end position="493"/>
    </location>
</feature>
<evidence type="ECO:0000256" key="7">
    <source>
        <dbReference type="ARBA" id="ARBA00035120"/>
    </source>
</evidence>
<evidence type="ECO:0000256" key="9">
    <source>
        <dbReference type="SAM" id="MobiDB-lite"/>
    </source>
</evidence>
<keyword evidence="3" id="KW-1003">Cell membrane</keyword>
<sequence length="530" mass="58666">MAQDSSTDMEEASSSNYHSLPEETAGTKGGVGIESRTLFHDEPASVSVEQAPLFSASLEATLITVCYMSLASMLGSFLRIILAQLFGEECKNPGTVGWLAAASPLCVTNDGVVSQVGGIVFADFPANMLGSFFMGMMLSGDRLLLPISIPIAFLDKDHAFQQWDVIHLAIRTGFCGSLTTFSSWNSDMVVMMFGAGNTHSQVARAVFGYLIGMETSMGSFVFGSKVAWWIHRNINPDLAKEADAIIQRKEEGVYIHNQLPDFERRFLLDLVMELESHDEKAVSQLELWRQSTIEARRVGNANLSNLIDIETCILVHREHLVSPELEEIAQANGWNLNALLKWFQYKYADQTTIDPLLMDAKKFTLKGALLCLFVVYVLLFWGLAVINSDDSYSITYRTMIFAAIVAPSGALLRWQLGKYNGTFRWELWSWIPVGTLTANILGCIVSIVAIATELRLNQDGDFSFWVIGTLRAIKIGFAGSLTTVSTFVSEVSLFMKSPMLPYRAYLYILLTLASCNAIGTLLYATIVYII</sequence>
<evidence type="ECO:0000256" key="4">
    <source>
        <dbReference type="ARBA" id="ARBA00022692"/>
    </source>
</evidence>
<evidence type="ECO:0000256" key="10">
    <source>
        <dbReference type="SAM" id="Phobius"/>
    </source>
</evidence>